<dbReference type="AlphaFoldDB" id="A0A833WKN8"/>
<organism evidence="2 3">
    <name type="scientific">Phytophthora infestans</name>
    <name type="common">Potato late blight agent</name>
    <name type="synonym">Botrytis infestans</name>
    <dbReference type="NCBI Taxonomy" id="4787"/>
    <lineage>
        <taxon>Eukaryota</taxon>
        <taxon>Sar</taxon>
        <taxon>Stramenopiles</taxon>
        <taxon>Oomycota</taxon>
        <taxon>Peronosporomycetes</taxon>
        <taxon>Peronosporales</taxon>
        <taxon>Peronosporaceae</taxon>
        <taxon>Phytophthora</taxon>
    </lineage>
</organism>
<name>A0A833WKN8_PHYIN</name>
<gene>
    <name evidence="2" type="ORF">GN244_ATG03067</name>
</gene>
<evidence type="ECO:0000313" key="2">
    <source>
        <dbReference type="EMBL" id="KAF4044523.1"/>
    </source>
</evidence>
<protein>
    <submittedName>
        <fullName evidence="2">Uncharacterized protein</fullName>
    </submittedName>
</protein>
<proteinExistence type="predicted"/>
<reference evidence="2" key="1">
    <citation type="submission" date="2020-04" db="EMBL/GenBank/DDBJ databases">
        <title>Hybrid Assembly of Korean Phytophthora infestans isolates.</title>
        <authorList>
            <person name="Prokchorchik M."/>
            <person name="Lee Y."/>
            <person name="Seo J."/>
            <person name="Cho J.-H."/>
            <person name="Park Y.-E."/>
            <person name="Jang D.-C."/>
            <person name="Im J.-S."/>
            <person name="Choi J.-G."/>
            <person name="Park H.-J."/>
            <person name="Lee G.-B."/>
            <person name="Lee Y.-G."/>
            <person name="Hong S.-Y."/>
            <person name="Cho K."/>
            <person name="Sohn K.H."/>
        </authorList>
    </citation>
    <scope>NUCLEOTIDE SEQUENCE</scope>
    <source>
        <strain evidence="2">KR_1_A1</strain>
    </source>
</reference>
<dbReference type="EMBL" id="WSZM01000067">
    <property type="protein sequence ID" value="KAF4044523.1"/>
    <property type="molecule type" value="Genomic_DNA"/>
</dbReference>
<accession>A0A833WKN8</accession>
<sequence>MLEGLKRSARSTGFLCPRNVCPEWRGFLAAGANNIGFSGTNDNRRLLPLSVTQREPEDPSLLGTNGKIIDKNPASDSQLRDKKAQALIDTGALLAGVANHDATVGTRTPAG</sequence>
<evidence type="ECO:0000256" key="1">
    <source>
        <dbReference type="SAM" id="MobiDB-lite"/>
    </source>
</evidence>
<comment type="caution">
    <text evidence="2">The sequence shown here is derived from an EMBL/GenBank/DDBJ whole genome shotgun (WGS) entry which is preliminary data.</text>
</comment>
<keyword evidence="3" id="KW-1185">Reference proteome</keyword>
<dbReference type="Proteomes" id="UP000602510">
    <property type="component" value="Unassembled WGS sequence"/>
</dbReference>
<feature type="region of interest" description="Disordered" evidence="1">
    <location>
        <begin position="53"/>
        <end position="77"/>
    </location>
</feature>
<evidence type="ECO:0000313" key="3">
    <source>
        <dbReference type="Proteomes" id="UP000602510"/>
    </source>
</evidence>